<dbReference type="GO" id="GO:0000775">
    <property type="term" value="C:chromosome, centromeric region"/>
    <property type="evidence" value="ECO:0007669"/>
    <property type="project" value="UniProtKB-SubCell"/>
</dbReference>
<keyword evidence="5" id="KW-0132">Cell division</keyword>
<dbReference type="GO" id="GO:0005634">
    <property type="term" value="C:nucleus"/>
    <property type="evidence" value="ECO:0007669"/>
    <property type="project" value="UniProtKB-SubCell"/>
</dbReference>
<dbReference type="Proteomes" id="UP000550086">
    <property type="component" value="Unassembled WGS sequence"/>
</dbReference>
<dbReference type="GO" id="GO:0051233">
    <property type="term" value="C:spindle midzone"/>
    <property type="evidence" value="ECO:0007669"/>
    <property type="project" value="TreeGrafter"/>
</dbReference>
<dbReference type="GO" id="GO:0000070">
    <property type="term" value="P:mitotic sister chromatid segregation"/>
    <property type="evidence" value="ECO:0007669"/>
    <property type="project" value="TreeGrafter"/>
</dbReference>
<evidence type="ECO:0000259" key="10">
    <source>
        <dbReference type="Pfam" id="PF10512"/>
    </source>
</evidence>
<dbReference type="Pfam" id="PF10512">
    <property type="entry name" value="Borealin"/>
    <property type="match status" value="1"/>
</dbReference>
<feature type="non-terminal residue" evidence="11">
    <location>
        <position position="1"/>
    </location>
</feature>
<evidence type="ECO:0000313" key="11">
    <source>
        <dbReference type="EMBL" id="NXS95690.1"/>
    </source>
</evidence>
<comment type="caution">
    <text evidence="11">The sequence shown here is derived from an EMBL/GenBank/DDBJ whole genome shotgun (WGS) entry which is preliminary data.</text>
</comment>
<dbReference type="OrthoDB" id="6360905at2759"/>
<evidence type="ECO:0000256" key="6">
    <source>
        <dbReference type="ARBA" id="ARBA00022776"/>
    </source>
</evidence>
<evidence type="ECO:0000256" key="3">
    <source>
        <dbReference type="ARBA" id="ARBA00009914"/>
    </source>
</evidence>
<evidence type="ECO:0000256" key="7">
    <source>
        <dbReference type="ARBA" id="ARBA00023242"/>
    </source>
</evidence>
<keyword evidence="4" id="KW-0158">Chromosome</keyword>
<evidence type="ECO:0000256" key="4">
    <source>
        <dbReference type="ARBA" id="ARBA00022454"/>
    </source>
</evidence>
<evidence type="ECO:0000256" key="2">
    <source>
        <dbReference type="ARBA" id="ARBA00004584"/>
    </source>
</evidence>
<dbReference type="GO" id="GO:0032133">
    <property type="term" value="C:chromosome passenger complex"/>
    <property type="evidence" value="ECO:0007669"/>
    <property type="project" value="TreeGrafter"/>
</dbReference>
<dbReference type="Gene3D" id="6.10.140.560">
    <property type="match status" value="1"/>
</dbReference>
<proteinExistence type="inferred from homology"/>
<protein>
    <submittedName>
        <fullName evidence="11">BORE1 protein</fullName>
    </submittedName>
</protein>
<comment type="subcellular location">
    <subcellularLocation>
        <location evidence="2">Chromosome</location>
        <location evidence="2">Centromere</location>
    </subcellularLocation>
    <subcellularLocation>
        <location evidence="1">Nucleus</location>
    </subcellularLocation>
</comment>
<dbReference type="EMBL" id="VZTM01016014">
    <property type="protein sequence ID" value="NXS95690.1"/>
    <property type="molecule type" value="Genomic_DNA"/>
</dbReference>
<keyword evidence="8" id="KW-0131">Cell cycle</keyword>
<name>A0A7L2YJL3_JACJC</name>
<keyword evidence="7" id="KW-0539">Nucleus</keyword>
<keyword evidence="6" id="KW-0498">Mitosis</keyword>
<keyword evidence="9" id="KW-0137">Centromere</keyword>
<organism evidence="11 12">
    <name type="scientific">Jacana jacana</name>
    <name type="common">Wattled jacana</name>
    <name type="synonym">Parra jacana</name>
    <dbReference type="NCBI Taxonomy" id="54508"/>
    <lineage>
        <taxon>Eukaryota</taxon>
        <taxon>Metazoa</taxon>
        <taxon>Chordata</taxon>
        <taxon>Craniata</taxon>
        <taxon>Vertebrata</taxon>
        <taxon>Euteleostomi</taxon>
        <taxon>Archelosauria</taxon>
        <taxon>Archosauria</taxon>
        <taxon>Dinosauria</taxon>
        <taxon>Saurischia</taxon>
        <taxon>Theropoda</taxon>
        <taxon>Coelurosauria</taxon>
        <taxon>Aves</taxon>
        <taxon>Neognathae</taxon>
        <taxon>Neoaves</taxon>
        <taxon>Charadriiformes</taxon>
        <taxon>Jacanidae</taxon>
        <taxon>Jacana</taxon>
    </lineage>
</organism>
<dbReference type="InterPro" id="IPR046466">
    <property type="entry name" value="Borealin_C"/>
</dbReference>
<evidence type="ECO:0000256" key="8">
    <source>
        <dbReference type="ARBA" id="ARBA00023306"/>
    </source>
</evidence>
<evidence type="ECO:0000256" key="9">
    <source>
        <dbReference type="ARBA" id="ARBA00023328"/>
    </source>
</evidence>
<keyword evidence="12" id="KW-1185">Reference proteome</keyword>
<dbReference type="PANTHER" id="PTHR16040">
    <property type="entry name" value="AUSTRALIN, ISOFORM A-RELATED"/>
    <property type="match status" value="1"/>
</dbReference>
<evidence type="ECO:0000256" key="1">
    <source>
        <dbReference type="ARBA" id="ARBA00004123"/>
    </source>
</evidence>
<evidence type="ECO:0000313" key="12">
    <source>
        <dbReference type="Proteomes" id="UP000550086"/>
    </source>
</evidence>
<accession>A0A7L2YJL3</accession>
<sequence>SSKNFVTPATGRIVDLCAWGGTSTVTPKFDSRLAIFKTPGLCVPVVNECVYTISANGSPLADGSDVFITVPVGGGEIENFNLIHLTASDLTKKNHLNPEARGVLKKLSVSL</sequence>
<dbReference type="AlphaFoldDB" id="A0A7L2YJL3"/>
<feature type="non-terminal residue" evidence="11">
    <location>
        <position position="111"/>
    </location>
</feature>
<evidence type="ECO:0000256" key="5">
    <source>
        <dbReference type="ARBA" id="ARBA00022618"/>
    </source>
</evidence>
<dbReference type="GO" id="GO:0051301">
    <property type="term" value="P:cell division"/>
    <property type="evidence" value="ECO:0007669"/>
    <property type="project" value="UniProtKB-KW"/>
</dbReference>
<feature type="domain" description="Borealin C-terminal" evidence="10">
    <location>
        <begin position="1"/>
        <end position="111"/>
    </location>
</feature>
<reference evidence="11 12" key="1">
    <citation type="submission" date="2019-09" db="EMBL/GenBank/DDBJ databases">
        <title>Bird 10,000 Genomes (B10K) Project - Family phase.</title>
        <authorList>
            <person name="Zhang G."/>
        </authorList>
    </citation>
    <scope>NUCLEOTIDE SEQUENCE [LARGE SCALE GENOMIC DNA]</scope>
    <source>
        <strain evidence="11">B10K-DU-002-59</strain>
        <tissue evidence="11">Muscle</tissue>
    </source>
</reference>
<dbReference type="InterPro" id="IPR018867">
    <property type="entry name" value="Cell_div_borealin"/>
</dbReference>
<dbReference type="PANTHER" id="PTHR16040:SF6">
    <property type="entry name" value="BOREALIN"/>
    <property type="match status" value="1"/>
</dbReference>
<comment type="similarity">
    <text evidence="3">Belongs to the borealin family.</text>
</comment>
<gene>
    <name evidence="11" type="primary">Cdca8_0</name>
    <name evidence="11" type="ORF">JACJAC_R13278</name>
</gene>